<dbReference type="InterPro" id="IPR006195">
    <property type="entry name" value="aa-tRNA-synth_II"/>
</dbReference>
<feature type="domain" description="Aminoacyl-transfer RNA synthetases class-II family profile" evidence="10">
    <location>
        <begin position="31"/>
        <end position="381"/>
    </location>
</feature>
<dbReference type="InterPro" id="IPR045864">
    <property type="entry name" value="aa-tRNA-synth_II/BPL/LPL"/>
</dbReference>
<evidence type="ECO:0000313" key="12">
    <source>
        <dbReference type="Proteomes" id="UP000179221"/>
    </source>
</evidence>
<evidence type="ECO:0000259" key="10">
    <source>
        <dbReference type="PROSITE" id="PS50862"/>
    </source>
</evidence>
<dbReference type="GO" id="GO:0005737">
    <property type="term" value="C:cytoplasm"/>
    <property type="evidence" value="ECO:0007669"/>
    <property type="project" value="UniProtKB-SubCell"/>
</dbReference>
<dbReference type="SUPFAM" id="SSF55681">
    <property type="entry name" value="Class II aaRS and biotin synthetases"/>
    <property type="match status" value="1"/>
</dbReference>
<dbReference type="EMBL" id="MGGL01000004">
    <property type="protein sequence ID" value="OGM27324.1"/>
    <property type="molecule type" value="Genomic_DNA"/>
</dbReference>
<dbReference type="CDD" id="cd00773">
    <property type="entry name" value="HisRS-like_core"/>
    <property type="match status" value="1"/>
</dbReference>
<protein>
    <recommendedName>
        <fullName evidence="8">Histidine--tRNA ligase</fullName>
        <ecNumber evidence="8">6.1.1.21</ecNumber>
    </recommendedName>
    <alternativeName>
        <fullName evidence="8">Histidyl-tRNA synthetase</fullName>
        <shortName evidence="8">HisRS</shortName>
    </alternativeName>
</protein>
<dbReference type="InterPro" id="IPR033656">
    <property type="entry name" value="HisRS_anticodon"/>
</dbReference>
<feature type="binding site" evidence="9">
    <location>
        <position position="126"/>
    </location>
    <ligand>
        <name>L-histidine</name>
        <dbReference type="ChEBI" id="CHEBI:57595"/>
    </ligand>
</feature>
<dbReference type="EC" id="6.1.1.21" evidence="8"/>
<dbReference type="GO" id="GO:0004821">
    <property type="term" value="F:histidine-tRNA ligase activity"/>
    <property type="evidence" value="ECO:0007669"/>
    <property type="project" value="UniProtKB-UniRule"/>
</dbReference>
<comment type="caution">
    <text evidence="11">The sequence shown here is derived from an EMBL/GenBank/DDBJ whole genome shotgun (WGS) entry which is preliminary data.</text>
</comment>
<dbReference type="SUPFAM" id="SSF52954">
    <property type="entry name" value="Class II aaRS ABD-related"/>
    <property type="match status" value="1"/>
</dbReference>
<sequence length="423" mass="48390">MNKTMLQPLKGFRDFYPEDMAFQRWFYNLIKEISESFGYQEYEGPMVEPLDLYAAKSGEELVKKQAFTWKDVSDRTLALRPEITPTLARMITQKEGSLTFPVKWFTYGRRFRYEQPQKGRGREFFQWDIDVLGSDSPESDAEIIAIAGTFYQKLGLTPAEVKIKINDRKFLQDKLTEIGIAQEKITPLFRIIDKKSKVDEKAFREMVNTETGNADITDKVIDILNDKESYKTSDWLTKMFNILEAMNLRDYVEFDPAIVRGLDYYTRTVFESWDVKGDFRAIWGGGRYDNLTEDIGSNQKIPGVGFALGDMVISELLKTNGKFPTLKTNTSSVLVTIFSPELQNDALKLSLKLRLGGINTELYSDPTSKLDKQLKYADKKGIPWVVIIGPDEKEKGIVVLKNMKTNSQETLTPEEAVAKIKTA</sequence>
<dbReference type="InterPro" id="IPR004154">
    <property type="entry name" value="Anticodon-bd"/>
</dbReference>
<evidence type="ECO:0000256" key="5">
    <source>
        <dbReference type="ARBA" id="ARBA00022917"/>
    </source>
</evidence>
<dbReference type="Pfam" id="PF13393">
    <property type="entry name" value="tRNA-synt_His"/>
    <property type="match status" value="1"/>
</dbReference>
<evidence type="ECO:0000256" key="6">
    <source>
        <dbReference type="ARBA" id="ARBA00023146"/>
    </source>
</evidence>
<evidence type="ECO:0000256" key="4">
    <source>
        <dbReference type="ARBA" id="ARBA00022840"/>
    </source>
</evidence>
<dbReference type="AlphaFoldDB" id="A0A1F7YIZ7"/>
<name>A0A1F7YIZ7_9BACT</name>
<dbReference type="PANTHER" id="PTHR43707">
    <property type="entry name" value="HISTIDYL-TRNA SYNTHETASE"/>
    <property type="match status" value="1"/>
</dbReference>
<feature type="binding site" evidence="9">
    <location>
        <begin position="264"/>
        <end position="265"/>
    </location>
    <ligand>
        <name>L-histidine</name>
        <dbReference type="ChEBI" id="CHEBI:57595"/>
    </ligand>
</feature>
<comment type="catalytic activity">
    <reaction evidence="7 8">
        <text>tRNA(His) + L-histidine + ATP = L-histidyl-tRNA(His) + AMP + diphosphate + H(+)</text>
        <dbReference type="Rhea" id="RHEA:17313"/>
        <dbReference type="Rhea" id="RHEA-COMP:9665"/>
        <dbReference type="Rhea" id="RHEA-COMP:9689"/>
        <dbReference type="ChEBI" id="CHEBI:15378"/>
        <dbReference type="ChEBI" id="CHEBI:30616"/>
        <dbReference type="ChEBI" id="CHEBI:33019"/>
        <dbReference type="ChEBI" id="CHEBI:57595"/>
        <dbReference type="ChEBI" id="CHEBI:78442"/>
        <dbReference type="ChEBI" id="CHEBI:78527"/>
        <dbReference type="ChEBI" id="CHEBI:456215"/>
        <dbReference type="EC" id="6.1.1.21"/>
    </reaction>
</comment>
<evidence type="ECO:0000313" key="11">
    <source>
        <dbReference type="EMBL" id="OGM27324.1"/>
    </source>
</evidence>
<evidence type="ECO:0000256" key="3">
    <source>
        <dbReference type="ARBA" id="ARBA00022741"/>
    </source>
</evidence>
<feature type="binding site" evidence="9">
    <location>
        <begin position="82"/>
        <end position="84"/>
    </location>
    <ligand>
        <name>L-histidine</name>
        <dbReference type="ChEBI" id="CHEBI:57595"/>
    </ligand>
</feature>
<feature type="binding site" evidence="9">
    <location>
        <position position="130"/>
    </location>
    <ligand>
        <name>L-histidine</name>
        <dbReference type="ChEBI" id="CHEBI:57595"/>
    </ligand>
</feature>
<dbReference type="Gene3D" id="3.40.50.800">
    <property type="entry name" value="Anticodon-binding domain"/>
    <property type="match status" value="1"/>
</dbReference>
<dbReference type="InterPro" id="IPR015807">
    <property type="entry name" value="His-tRNA-ligase"/>
</dbReference>
<dbReference type="InterPro" id="IPR041715">
    <property type="entry name" value="HisRS-like_core"/>
</dbReference>
<comment type="similarity">
    <text evidence="1 8">Belongs to the class-II aminoacyl-tRNA synthetase family.</text>
</comment>
<dbReference type="NCBIfam" id="TIGR00442">
    <property type="entry name" value="hisS"/>
    <property type="match status" value="1"/>
</dbReference>
<gene>
    <name evidence="8" type="primary">hisS</name>
    <name evidence="11" type="ORF">A2628_00785</name>
</gene>
<dbReference type="Proteomes" id="UP000179221">
    <property type="component" value="Unassembled WGS sequence"/>
</dbReference>
<dbReference type="GO" id="GO:0005524">
    <property type="term" value="F:ATP binding"/>
    <property type="evidence" value="ECO:0007669"/>
    <property type="project" value="UniProtKB-UniRule"/>
</dbReference>
<keyword evidence="2 8" id="KW-0436">Ligase</keyword>
<keyword evidence="5 8" id="KW-0648">Protein biosynthesis</keyword>
<dbReference type="Pfam" id="PF03129">
    <property type="entry name" value="HGTP_anticodon"/>
    <property type="match status" value="1"/>
</dbReference>
<feature type="binding site" evidence="9">
    <location>
        <position position="260"/>
    </location>
    <ligand>
        <name>L-histidine</name>
        <dbReference type="ChEBI" id="CHEBI:57595"/>
    </ligand>
</feature>
<evidence type="ECO:0000256" key="1">
    <source>
        <dbReference type="ARBA" id="ARBA00008226"/>
    </source>
</evidence>
<dbReference type="HAMAP" id="MF_00127">
    <property type="entry name" value="His_tRNA_synth"/>
    <property type="match status" value="1"/>
</dbReference>
<evidence type="ECO:0000256" key="2">
    <source>
        <dbReference type="ARBA" id="ARBA00022598"/>
    </source>
</evidence>
<organism evidence="11 12">
    <name type="scientific">Candidatus Woesebacteria bacterium RIFCSPHIGHO2_01_FULL_40_22</name>
    <dbReference type="NCBI Taxonomy" id="1802499"/>
    <lineage>
        <taxon>Bacteria</taxon>
        <taxon>Candidatus Woeseibacteriota</taxon>
    </lineage>
</organism>
<dbReference type="CDD" id="cd00859">
    <property type="entry name" value="HisRS_anticodon"/>
    <property type="match status" value="1"/>
</dbReference>
<dbReference type="PANTHER" id="PTHR43707:SF1">
    <property type="entry name" value="HISTIDINE--TRNA LIGASE, MITOCHONDRIAL-RELATED"/>
    <property type="match status" value="1"/>
</dbReference>
<evidence type="ECO:0000256" key="8">
    <source>
        <dbReference type="HAMAP-Rule" id="MF_00127"/>
    </source>
</evidence>
<dbReference type="PIRSF" id="PIRSF001549">
    <property type="entry name" value="His-tRNA_synth"/>
    <property type="match status" value="1"/>
</dbReference>
<comment type="subcellular location">
    <subcellularLocation>
        <location evidence="8">Cytoplasm</location>
    </subcellularLocation>
</comment>
<evidence type="ECO:0000256" key="9">
    <source>
        <dbReference type="PIRSR" id="PIRSR001549-1"/>
    </source>
</evidence>
<comment type="subunit">
    <text evidence="8">Homodimer.</text>
</comment>
<proteinExistence type="inferred from homology"/>
<feature type="binding site" evidence="9">
    <location>
        <position position="112"/>
    </location>
    <ligand>
        <name>L-histidine</name>
        <dbReference type="ChEBI" id="CHEBI:57595"/>
    </ligand>
</feature>
<dbReference type="InterPro" id="IPR004516">
    <property type="entry name" value="HisRS/HisZ"/>
</dbReference>
<keyword evidence="4 8" id="KW-0067">ATP-binding</keyword>
<reference evidence="11 12" key="1">
    <citation type="journal article" date="2016" name="Nat. Commun.">
        <title>Thousands of microbial genomes shed light on interconnected biogeochemical processes in an aquifer system.</title>
        <authorList>
            <person name="Anantharaman K."/>
            <person name="Brown C.T."/>
            <person name="Hug L.A."/>
            <person name="Sharon I."/>
            <person name="Castelle C.J."/>
            <person name="Probst A.J."/>
            <person name="Thomas B.C."/>
            <person name="Singh A."/>
            <person name="Wilkins M.J."/>
            <person name="Karaoz U."/>
            <person name="Brodie E.L."/>
            <person name="Williams K.H."/>
            <person name="Hubbard S.S."/>
            <person name="Banfield J.F."/>
        </authorList>
    </citation>
    <scope>NUCLEOTIDE SEQUENCE [LARGE SCALE GENOMIC DNA]</scope>
</reference>
<accession>A0A1F7YIZ7</accession>
<keyword evidence="3 8" id="KW-0547">Nucleotide-binding</keyword>
<dbReference type="InterPro" id="IPR036621">
    <property type="entry name" value="Anticodon-bd_dom_sf"/>
</dbReference>
<evidence type="ECO:0000256" key="7">
    <source>
        <dbReference type="ARBA" id="ARBA00047639"/>
    </source>
</evidence>
<dbReference type="GO" id="GO:0006427">
    <property type="term" value="P:histidyl-tRNA aminoacylation"/>
    <property type="evidence" value="ECO:0007669"/>
    <property type="project" value="UniProtKB-UniRule"/>
</dbReference>
<dbReference type="Gene3D" id="3.30.930.10">
    <property type="entry name" value="Bira Bifunctional Protein, Domain 2"/>
    <property type="match status" value="1"/>
</dbReference>
<keyword evidence="8" id="KW-0963">Cytoplasm</keyword>
<keyword evidence="6 8" id="KW-0030">Aminoacyl-tRNA synthetase</keyword>
<dbReference type="PROSITE" id="PS50862">
    <property type="entry name" value="AA_TRNA_LIGASE_II"/>
    <property type="match status" value="1"/>
</dbReference>